<dbReference type="InterPro" id="IPR011793">
    <property type="entry name" value="YbdK"/>
</dbReference>
<evidence type="ECO:0000313" key="6">
    <source>
        <dbReference type="EMBL" id="GGK91302.1"/>
    </source>
</evidence>
<evidence type="ECO:0000313" key="7">
    <source>
        <dbReference type="Proteomes" id="UP000645217"/>
    </source>
</evidence>
<dbReference type="GO" id="GO:0004357">
    <property type="term" value="F:glutamate-cysteine ligase activity"/>
    <property type="evidence" value="ECO:0007669"/>
    <property type="project" value="UniProtKB-EC"/>
</dbReference>
<reference evidence="6" key="2">
    <citation type="submission" date="2020-09" db="EMBL/GenBank/DDBJ databases">
        <authorList>
            <person name="Sun Q."/>
            <person name="Ohkuma M."/>
        </authorList>
    </citation>
    <scope>NUCLEOTIDE SEQUENCE</scope>
    <source>
        <strain evidence="6">JCM 13064</strain>
    </source>
</reference>
<dbReference type="NCBIfam" id="NF010041">
    <property type="entry name" value="PRK13517.1-1"/>
    <property type="match status" value="1"/>
</dbReference>
<dbReference type="GO" id="GO:0005524">
    <property type="term" value="F:ATP binding"/>
    <property type="evidence" value="ECO:0007669"/>
    <property type="project" value="UniProtKB-KW"/>
</dbReference>
<keyword evidence="2 5" id="KW-0547">Nucleotide-binding</keyword>
<comment type="catalytic activity">
    <reaction evidence="4 5">
        <text>L-cysteine + L-glutamate + ATP = gamma-L-glutamyl-L-cysteine + ADP + phosphate + H(+)</text>
        <dbReference type="Rhea" id="RHEA:13285"/>
        <dbReference type="ChEBI" id="CHEBI:15378"/>
        <dbReference type="ChEBI" id="CHEBI:29985"/>
        <dbReference type="ChEBI" id="CHEBI:30616"/>
        <dbReference type="ChEBI" id="CHEBI:35235"/>
        <dbReference type="ChEBI" id="CHEBI:43474"/>
        <dbReference type="ChEBI" id="CHEBI:58173"/>
        <dbReference type="ChEBI" id="CHEBI:456216"/>
        <dbReference type="EC" id="6.3.2.2"/>
    </reaction>
</comment>
<evidence type="ECO:0000256" key="1">
    <source>
        <dbReference type="ARBA" id="ARBA00022598"/>
    </source>
</evidence>
<reference evidence="6" key="1">
    <citation type="journal article" date="2014" name="Int. J. Syst. Evol. Microbiol.">
        <title>Complete genome sequence of Corynebacterium casei LMG S-19264T (=DSM 44701T), isolated from a smear-ripened cheese.</title>
        <authorList>
            <consortium name="US DOE Joint Genome Institute (JGI-PGF)"/>
            <person name="Walter F."/>
            <person name="Albersmeier A."/>
            <person name="Kalinowski J."/>
            <person name="Ruckert C."/>
        </authorList>
    </citation>
    <scope>NUCLEOTIDE SEQUENCE</scope>
    <source>
        <strain evidence="6">JCM 13064</strain>
    </source>
</reference>
<comment type="function">
    <text evidence="5">ATP-dependent carboxylate-amine ligase which exhibits weak glutamate--cysteine ligase activity.</text>
</comment>
<dbReference type="RefSeq" id="WP_189164314.1">
    <property type="nucleotide sequence ID" value="NZ_BMNT01000019.1"/>
</dbReference>
<accession>A0A917R5F8</accession>
<dbReference type="InterPro" id="IPR006336">
    <property type="entry name" value="GCS2"/>
</dbReference>
<keyword evidence="7" id="KW-1185">Reference proteome</keyword>
<dbReference type="InterPro" id="IPR014746">
    <property type="entry name" value="Gln_synth/guanido_kin_cat_dom"/>
</dbReference>
<dbReference type="AlphaFoldDB" id="A0A917R5F8"/>
<dbReference type="GO" id="GO:0042398">
    <property type="term" value="P:modified amino acid biosynthetic process"/>
    <property type="evidence" value="ECO:0007669"/>
    <property type="project" value="InterPro"/>
</dbReference>
<evidence type="ECO:0000256" key="2">
    <source>
        <dbReference type="ARBA" id="ARBA00022741"/>
    </source>
</evidence>
<dbReference type="SUPFAM" id="SSF55931">
    <property type="entry name" value="Glutamine synthetase/guanido kinase"/>
    <property type="match status" value="1"/>
</dbReference>
<dbReference type="Gene3D" id="3.30.590.20">
    <property type="match status" value="1"/>
</dbReference>
<dbReference type="InterPro" id="IPR050141">
    <property type="entry name" value="GCL_type2/YbdK_subfam"/>
</dbReference>
<comment type="similarity">
    <text evidence="5">Belongs to the glutamate--cysteine ligase type 2 family. YbdK subfamily.</text>
</comment>
<dbReference type="PANTHER" id="PTHR36510:SF1">
    <property type="entry name" value="GLUTAMATE--CYSTEINE LIGASE 2-RELATED"/>
    <property type="match status" value="1"/>
</dbReference>
<dbReference type="NCBIfam" id="TIGR02050">
    <property type="entry name" value="gshA_cyan_rel"/>
    <property type="match status" value="1"/>
</dbReference>
<evidence type="ECO:0000256" key="3">
    <source>
        <dbReference type="ARBA" id="ARBA00022840"/>
    </source>
</evidence>
<dbReference type="Proteomes" id="UP000645217">
    <property type="component" value="Unassembled WGS sequence"/>
</dbReference>
<evidence type="ECO:0000256" key="4">
    <source>
        <dbReference type="ARBA" id="ARBA00048819"/>
    </source>
</evidence>
<gene>
    <name evidence="6" type="ORF">GCM10007964_37500</name>
</gene>
<dbReference type="Pfam" id="PF04107">
    <property type="entry name" value="GCS2"/>
    <property type="match status" value="1"/>
</dbReference>
<sequence length="380" mass="41203">MTAIVDAPQPVPFDALCPLMGVEEEYLVVDPVTREVSPWAARVVTRAAAEMGDRVCAEITRLQVEAKTAPCAGIGELERQLREMRRAVAAAAREEGLALVASGTPVLGEAVPPPITEDPRYEIGIANYRSLHDEQSICAGHVHVHLPDRERAVLVGNHLRPWLPVLIALMANSPYWTGRDTGYASWRTLSWGKWPVAGPPPYFGSLDEFDATIAALTELGALVDPGTIFWDVRPSARLPTLEVRVTDVPATAEESALLAAIVRALVMVSLEKVERGDPGPRLAAERLRVAYWRAARDGLDGHGADPVTGRLRPADELPEVLLAHIRPGLEATGDLELVTERLARLRVTGTGAARQRAAHARRGLFPDVVDHLIDTLVPVS</sequence>
<proteinExistence type="inferred from homology"/>
<keyword evidence="1 5" id="KW-0436">Ligase</keyword>
<organism evidence="6 7">
    <name type="scientific">Sphaerisporangium melleum</name>
    <dbReference type="NCBI Taxonomy" id="321316"/>
    <lineage>
        <taxon>Bacteria</taxon>
        <taxon>Bacillati</taxon>
        <taxon>Actinomycetota</taxon>
        <taxon>Actinomycetes</taxon>
        <taxon>Streptosporangiales</taxon>
        <taxon>Streptosporangiaceae</taxon>
        <taxon>Sphaerisporangium</taxon>
    </lineage>
</organism>
<evidence type="ECO:0000256" key="5">
    <source>
        <dbReference type="HAMAP-Rule" id="MF_01609"/>
    </source>
</evidence>
<dbReference type="PANTHER" id="PTHR36510">
    <property type="entry name" value="GLUTAMATE--CYSTEINE LIGASE 2-RELATED"/>
    <property type="match status" value="1"/>
</dbReference>
<dbReference type="EC" id="6.3.2.2" evidence="5"/>
<dbReference type="HAMAP" id="MF_01609">
    <property type="entry name" value="Glu_cys_ligase_2"/>
    <property type="match status" value="1"/>
</dbReference>
<keyword evidence="3 5" id="KW-0067">ATP-binding</keyword>
<name>A0A917R5F8_9ACTN</name>
<protein>
    <recommendedName>
        <fullName evidence="5">Putative glutamate--cysteine ligase 2</fullName>
        <ecNumber evidence="5">6.3.2.2</ecNumber>
    </recommendedName>
    <alternativeName>
        <fullName evidence="5">Gamma-glutamylcysteine synthetase 2</fullName>
        <shortName evidence="5">GCS 2</shortName>
        <shortName evidence="5">Gamma-GCS 2</shortName>
    </alternativeName>
</protein>
<comment type="caution">
    <text evidence="6">The sequence shown here is derived from an EMBL/GenBank/DDBJ whole genome shotgun (WGS) entry which is preliminary data.</text>
</comment>
<dbReference type="EMBL" id="BMNT01000019">
    <property type="protein sequence ID" value="GGK91302.1"/>
    <property type="molecule type" value="Genomic_DNA"/>
</dbReference>